<dbReference type="SUPFAM" id="SSF53686">
    <property type="entry name" value="Tryptophan synthase beta subunit-like PLP-dependent enzymes"/>
    <property type="match status" value="1"/>
</dbReference>
<evidence type="ECO:0000259" key="4">
    <source>
        <dbReference type="Pfam" id="PF00291"/>
    </source>
</evidence>
<dbReference type="PIR" id="C71042">
    <property type="entry name" value="C71042"/>
</dbReference>
<dbReference type="GO" id="GO:0006565">
    <property type="term" value="P:L-serine catabolic process"/>
    <property type="evidence" value="ECO:0007669"/>
    <property type="project" value="TreeGrafter"/>
</dbReference>
<feature type="domain" description="Tryptophan synthase beta chain-like PALP" evidence="4">
    <location>
        <begin position="67"/>
        <end position="341"/>
    </location>
</feature>
<dbReference type="GO" id="GO:0009097">
    <property type="term" value="P:isoleucine biosynthetic process"/>
    <property type="evidence" value="ECO:0007669"/>
    <property type="project" value="TreeGrafter"/>
</dbReference>
<sequence length="346" mass="38760">MILMLICSKCGRKFEEKFILRCTCGGTLLVKRKYDSFAPRKFLDIRRYIDYLPVDEKFLPSLTPGITPISKISDEVYLKLDYLQPTGSFKDRGTYVTVAKIKEEGIDEVVIDSSGNAGLSLATYGMAEGIKVHVFLSYNAKPEKIARLNSVNARLHFVEGDRMRVHEEAVKFSERTGIPYASHWLNPYFLEGTKTIAFEIYEQIGIPRYIFVPVGSGTAFLGIWKGFKELLEMGEINKMPSLVAVQAEGYESLCKRSKSVNKLADGIAIPNPPRIEEMKVALRETSGFCISVGEEETLAGYHWLRRNGFFIEETSATALAGYWKAREKGLVKGSSLLLLTGSAKSF</sequence>
<dbReference type="GO" id="GO:0004794">
    <property type="term" value="F:threonine deaminase activity"/>
    <property type="evidence" value="ECO:0007669"/>
    <property type="project" value="TreeGrafter"/>
</dbReference>
<protein>
    <submittedName>
        <fullName evidence="5">346aa long hypothetical threonine synthase</fullName>
    </submittedName>
</protein>
<name>O59293_PYRHO</name>
<dbReference type="Pfam" id="PF00291">
    <property type="entry name" value="PALP"/>
    <property type="match status" value="1"/>
</dbReference>
<dbReference type="PANTHER" id="PTHR48078:SF6">
    <property type="entry name" value="L-THREONINE DEHYDRATASE CATABOLIC TDCB"/>
    <property type="match status" value="1"/>
</dbReference>
<dbReference type="EMBL" id="BA000001">
    <property type="protein sequence ID" value="BAA30739.1"/>
    <property type="molecule type" value="Genomic_DNA"/>
</dbReference>
<proteinExistence type="predicted"/>
<dbReference type="AlphaFoldDB" id="O59293"/>
<accession>O59293</accession>
<dbReference type="KEGG" id="pho:PH1627"/>
<gene>
    <name evidence="5" type="ordered locus">PH1627</name>
</gene>
<reference evidence="5 6" key="1">
    <citation type="journal article" date="1998" name="DNA Res.">
        <title>Complete sequence and gene organization of the genome of a hyper-thermophilic archaebacterium, Pyrococcus horikoshii OT3.</title>
        <authorList>
            <person name="Kawarabayasi Y."/>
            <person name="Sawada M."/>
            <person name="Horikawa H."/>
            <person name="Haikawa Y."/>
            <person name="Hino Y."/>
            <person name="Yamamoto S."/>
            <person name="Sekine M."/>
            <person name="Baba S."/>
            <person name="Kosugi H."/>
            <person name="Hosoyama A."/>
            <person name="Nagai Y."/>
            <person name="Sakai M."/>
            <person name="Ogura K."/>
            <person name="Otuka R."/>
            <person name="Nakazawa H."/>
            <person name="Takamiya M."/>
            <person name="Ohfuku Y."/>
            <person name="Funahashi T."/>
            <person name="Tanaka T."/>
            <person name="Kudoh Y."/>
            <person name="Yamazaki J."/>
            <person name="Kushida N."/>
            <person name="Oguchi A."/>
            <person name="Aoki K."/>
            <person name="Nakamura Y."/>
            <person name="Robb T.F."/>
            <person name="Horikoshi K."/>
            <person name="Masuchi Y."/>
            <person name="Shizuya H."/>
            <person name="Kikuchi H."/>
        </authorList>
    </citation>
    <scope>NUCLEOTIDE SEQUENCE [LARGE SCALE GENOMIC DNA]</scope>
    <source>
        <strain evidence="6">ATCC 700860 / DSM 12428 / JCM 9974 / NBRC 100139 / OT-3</strain>
    </source>
</reference>
<dbReference type="GO" id="GO:0006567">
    <property type="term" value="P:L-threonine catabolic process"/>
    <property type="evidence" value="ECO:0007669"/>
    <property type="project" value="TreeGrafter"/>
</dbReference>
<evidence type="ECO:0000256" key="2">
    <source>
        <dbReference type="ARBA" id="ARBA00022898"/>
    </source>
</evidence>
<keyword evidence="6" id="KW-1185">Reference proteome</keyword>
<dbReference type="CDD" id="cd01563">
    <property type="entry name" value="Thr-synth_1"/>
    <property type="match status" value="1"/>
</dbReference>
<evidence type="ECO:0000256" key="3">
    <source>
        <dbReference type="ARBA" id="ARBA00023239"/>
    </source>
</evidence>
<evidence type="ECO:0000313" key="6">
    <source>
        <dbReference type="Proteomes" id="UP000000752"/>
    </source>
</evidence>
<dbReference type="PANTHER" id="PTHR48078">
    <property type="entry name" value="THREONINE DEHYDRATASE, MITOCHONDRIAL-RELATED"/>
    <property type="match status" value="1"/>
</dbReference>
<dbReference type="InterPro" id="IPR050147">
    <property type="entry name" value="Ser/Thr_Dehydratase"/>
</dbReference>
<keyword evidence="2" id="KW-0663">Pyridoxal phosphate</keyword>
<dbReference type="NCBIfam" id="NF006205">
    <property type="entry name" value="PRK08329.1"/>
    <property type="match status" value="1"/>
</dbReference>
<dbReference type="EnsemblBacteria" id="BAA30739">
    <property type="protein sequence ID" value="BAA30739"/>
    <property type="gene ID" value="BAA30739"/>
</dbReference>
<dbReference type="InterPro" id="IPR036052">
    <property type="entry name" value="TrpB-like_PALP_sf"/>
</dbReference>
<dbReference type="GO" id="GO:0003941">
    <property type="term" value="F:L-serine ammonia-lyase activity"/>
    <property type="evidence" value="ECO:0007669"/>
    <property type="project" value="TreeGrafter"/>
</dbReference>
<organism evidence="5 6">
    <name type="scientific">Pyrococcus horikoshii (strain ATCC 700860 / DSM 12428 / JCM 9974 / NBRC 100139 / OT-3)</name>
    <dbReference type="NCBI Taxonomy" id="70601"/>
    <lineage>
        <taxon>Archaea</taxon>
        <taxon>Methanobacteriati</taxon>
        <taxon>Methanobacteriota</taxon>
        <taxon>Thermococci</taxon>
        <taxon>Thermococcales</taxon>
        <taxon>Thermococcaceae</taxon>
        <taxon>Pyrococcus</taxon>
    </lineage>
</organism>
<dbReference type="Proteomes" id="UP000000752">
    <property type="component" value="Chromosome"/>
</dbReference>
<evidence type="ECO:0000313" key="5">
    <source>
        <dbReference type="EMBL" id="BAA30739.1"/>
    </source>
</evidence>
<dbReference type="STRING" id="70601.gene:9378617"/>
<keyword evidence="3" id="KW-0456">Lyase</keyword>
<dbReference type="eggNOG" id="arCOG01434">
    <property type="taxonomic scope" value="Archaea"/>
</dbReference>
<evidence type="ECO:0000256" key="1">
    <source>
        <dbReference type="ARBA" id="ARBA00001933"/>
    </source>
</evidence>
<dbReference type="Gene3D" id="3.40.50.1100">
    <property type="match status" value="2"/>
</dbReference>
<dbReference type="InterPro" id="IPR001926">
    <property type="entry name" value="TrpB-like_PALP"/>
</dbReference>
<comment type="cofactor">
    <cofactor evidence="1">
        <name>pyridoxal 5'-phosphate</name>
        <dbReference type="ChEBI" id="CHEBI:597326"/>
    </cofactor>
</comment>